<keyword evidence="3" id="KW-0813">Transport</keyword>
<evidence type="ECO:0000256" key="9">
    <source>
        <dbReference type="SAM" id="Phobius"/>
    </source>
</evidence>
<feature type="transmembrane region" description="Helical" evidence="9">
    <location>
        <begin position="288"/>
        <end position="307"/>
    </location>
</feature>
<feature type="transmembrane region" description="Helical" evidence="9">
    <location>
        <begin position="67"/>
        <end position="89"/>
    </location>
</feature>
<evidence type="ECO:0000313" key="12">
    <source>
        <dbReference type="Proteomes" id="UP001527882"/>
    </source>
</evidence>
<sequence length="577" mass="62018">MTDKREDWESTNPSRATTTSVESPVPVVISARSADFKPTPSEEPSPEVSASAVQAKYSVPQPSAGKVPILSILAIIIAVFMAILDTSIVNVAIPKMMAVFGVTQTDIQWVLTAYTLVVGALVPVTGYLGDRLGYKKVFLYALVIFTIGSGLCGAAWSNGSMIVFRIIQAIGGGALMPVSMAMMFRMFPPERRGFAMGMFGIAIMFAPALGPTLSGYIVEYSNWRLIFYINLPIGVINFFLATAALKETQTLSTQKFDLPGFLFSTIGFSTLLYGLGEVASKGWSNPEVVSFLIIAVFSLTLFVIRELTTDAPMMDLRLLANYTFTIAQLLSIIATVVLMGGLFIIPIFLQNISGLTPLQTGLVLLPQAVISGIMMPIAGYLFDKIGARPLAFTGLAIAAYSLYLNHFIDVNTSNTTLIGWFVLRAVGIGFMMMPVQTAGMNTVPMNKIGQGTAITNTVRQVAASFGIAWMALLLSQRTTYHAATLSDEMNIFSPTVANGVNNLQTAFAASGQSTDQAYLLTLLYLNGQLQTRAVVQAMDDIFIVTSILAAVGAAISLLLRRSKQGANKEKNASVIIE</sequence>
<evidence type="ECO:0000256" key="1">
    <source>
        <dbReference type="ARBA" id="ARBA00004651"/>
    </source>
</evidence>
<proteinExistence type="inferred from homology"/>
<feature type="transmembrane region" description="Helical" evidence="9">
    <location>
        <begin position="225"/>
        <end position="244"/>
    </location>
</feature>
<feature type="transmembrane region" description="Helical" evidence="9">
    <location>
        <begin position="456"/>
        <end position="475"/>
    </location>
</feature>
<dbReference type="Pfam" id="PF07690">
    <property type="entry name" value="MFS_1"/>
    <property type="match status" value="1"/>
</dbReference>
<evidence type="ECO:0000256" key="6">
    <source>
        <dbReference type="ARBA" id="ARBA00022989"/>
    </source>
</evidence>
<accession>A0ABT4QIP5</accession>
<evidence type="ECO:0000259" key="10">
    <source>
        <dbReference type="PROSITE" id="PS50850"/>
    </source>
</evidence>
<feature type="transmembrane region" description="Helical" evidence="9">
    <location>
        <begin position="109"/>
        <end position="128"/>
    </location>
</feature>
<comment type="caution">
    <text evidence="11">The sequence shown here is derived from an EMBL/GenBank/DDBJ whole genome shotgun (WGS) entry which is preliminary data.</text>
</comment>
<feature type="transmembrane region" description="Helical" evidence="9">
    <location>
        <begin position="256"/>
        <end position="276"/>
    </location>
</feature>
<feature type="transmembrane region" description="Helical" evidence="9">
    <location>
        <begin position="162"/>
        <end position="182"/>
    </location>
</feature>
<keyword evidence="5 9" id="KW-0812">Transmembrane</keyword>
<dbReference type="InterPro" id="IPR004638">
    <property type="entry name" value="EmrB-like"/>
</dbReference>
<dbReference type="InterPro" id="IPR011701">
    <property type="entry name" value="MFS"/>
</dbReference>
<dbReference type="PRINTS" id="PR01036">
    <property type="entry name" value="TCRTETB"/>
</dbReference>
<feature type="transmembrane region" description="Helical" evidence="9">
    <location>
        <begin position="194"/>
        <end position="213"/>
    </location>
</feature>
<feature type="transmembrane region" description="Helical" evidence="9">
    <location>
        <begin position="361"/>
        <end position="382"/>
    </location>
</feature>
<keyword evidence="7 9" id="KW-0472">Membrane</keyword>
<protein>
    <submittedName>
        <fullName evidence="11">DHA2 family efflux MFS transporter permease subunit</fullName>
    </submittedName>
</protein>
<reference evidence="11 12" key="1">
    <citation type="submission" date="2022-12" db="EMBL/GenBank/DDBJ databases">
        <title>Draft genome sequence of Paenibacillus sp. dW9.</title>
        <authorList>
            <person name="Choi E.-W."/>
            <person name="Kim D.-U."/>
        </authorList>
    </citation>
    <scope>NUCLEOTIDE SEQUENCE [LARGE SCALE GENOMIC DNA]</scope>
    <source>
        <strain evidence="12">dW9</strain>
    </source>
</reference>
<evidence type="ECO:0000256" key="4">
    <source>
        <dbReference type="ARBA" id="ARBA00022475"/>
    </source>
</evidence>
<evidence type="ECO:0000256" key="2">
    <source>
        <dbReference type="ARBA" id="ARBA00008537"/>
    </source>
</evidence>
<dbReference type="Proteomes" id="UP001527882">
    <property type="component" value="Unassembled WGS sequence"/>
</dbReference>
<keyword evidence="4" id="KW-1003">Cell membrane</keyword>
<dbReference type="EMBL" id="JAQAGZ010000025">
    <property type="protein sequence ID" value="MCZ8516652.1"/>
    <property type="molecule type" value="Genomic_DNA"/>
</dbReference>
<comment type="subcellular location">
    <subcellularLocation>
        <location evidence="1">Cell membrane</location>
        <topology evidence="1">Multi-pass membrane protein</topology>
    </subcellularLocation>
</comment>
<feature type="transmembrane region" description="Helical" evidence="9">
    <location>
        <begin position="389"/>
        <end position="405"/>
    </location>
</feature>
<comment type="similarity">
    <text evidence="2">Belongs to the major facilitator superfamily. EmrB family.</text>
</comment>
<evidence type="ECO:0000256" key="3">
    <source>
        <dbReference type="ARBA" id="ARBA00022448"/>
    </source>
</evidence>
<dbReference type="RefSeq" id="WP_269885182.1">
    <property type="nucleotide sequence ID" value="NZ_JAQAGZ010000025.1"/>
</dbReference>
<evidence type="ECO:0000313" key="11">
    <source>
        <dbReference type="EMBL" id="MCZ8516652.1"/>
    </source>
</evidence>
<feature type="compositionally biased region" description="Low complexity" evidence="8">
    <location>
        <begin position="17"/>
        <end position="27"/>
    </location>
</feature>
<dbReference type="InterPro" id="IPR020846">
    <property type="entry name" value="MFS_dom"/>
</dbReference>
<gene>
    <name evidence="11" type="ORF">O9H85_30565</name>
</gene>
<feature type="transmembrane region" description="Helical" evidence="9">
    <location>
        <begin position="417"/>
        <end position="435"/>
    </location>
</feature>
<evidence type="ECO:0000256" key="5">
    <source>
        <dbReference type="ARBA" id="ARBA00022692"/>
    </source>
</evidence>
<dbReference type="Gene3D" id="1.20.1250.20">
    <property type="entry name" value="MFS general substrate transporter like domains"/>
    <property type="match status" value="1"/>
</dbReference>
<dbReference type="InterPro" id="IPR036259">
    <property type="entry name" value="MFS_trans_sf"/>
</dbReference>
<feature type="transmembrane region" description="Helical" evidence="9">
    <location>
        <begin position="319"/>
        <end position="349"/>
    </location>
</feature>
<organism evidence="11 12">
    <name type="scientific">Paenibacillus gyeongsangnamensis</name>
    <dbReference type="NCBI Taxonomy" id="3388067"/>
    <lineage>
        <taxon>Bacteria</taxon>
        <taxon>Bacillati</taxon>
        <taxon>Bacillota</taxon>
        <taxon>Bacilli</taxon>
        <taxon>Bacillales</taxon>
        <taxon>Paenibacillaceae</taxon>
        <taxon>Paenibacillus</taxon>
    </lineage>
</organism>
<dbReference type="PANTHER" id="PTHR42718">
    <property type="entry name" value="MAJOR FACILITATOR SUPERFAMILY MULTIDRUG TRANSPORTER MFSC"/>
    <property type="match status" value="1"/>
</dbReference>
<keyword evidence="6 9" id="KW-1133">Transmembrane helix</keyword>
<dbReference type="Gene3D" id="1.20.1720.10">
    <property type="entry name" value="Multidrug resistance protein D"/>
    <property type="match status" value="1"/>
</dbReference>
<name>A0ABT4QIP5_9BACL</name>
<keyword evidence="12" id="KW-1185">Reference proteome</keyword>
<dbReference type="PANTHER" id="PTHR42718:SF9">
    <property type="entry name" value="MAJOR FACILITATOR SUPERFAMILY MULTIDRUG TRANSPORTER MFSC"/>
    <property type="match status" value="1"/>
</dbReference>
<dbReference type="PROSITE" id="PS50850">
    <property type="entry name" value="MFS"/>
    <property type="match status" value="1"/>
</dbReference>
<dbReference type="NCBIfam" id="TIGR00711">
    <property type="entry name" value="efflux_EmrB"/>
    <property type="match status" value="1"/>
</dbReference>
<feature type="region of interest" description="Disordered" evidence="8">
    <location>
        <begin position="1"/>
        <end position="27"/>
    </location>
</feature>
<dbReference type="SUPFAM" id="SSF103473">
    <property type="entry name" value="MFS general substrate transporter"/>
    <property type="match status" value="1"/>
</dbReference>
<feature type="transmembrane region" description="Helical" evidence="9">
    <location>
        <begin position="541"/>
        <end position="559"/>
    </location>
</feature>
<evidence type="ECO:0000256" key="7">
    <source>
        <dbReference type="ARBA" id="ARBA00023136"/>
    </source>
</evidence>
<feature type="domain" description="Major facilitator superfamily (MFS) profile" evidence="10">
    <location>
        <begin position="71"/>
        <end position="564"/>
    </location>
</feature>
<feature type="transmembrane region" description="Helical" evidence="9">
    <location>
        <begin position="137"/>
        <end position="156"/>
    </location>
</feature>
<evidence type="ECO:0000256" key="8">
    <source>
        <dbReference type="SAM" id="MobiDB-lite"/>
    </source>
</evidence>
<dbReference type="CDD" id="cd17503">
    <property type="entry name" value="MFS_LmrB_MDR_like"/>
    <property type="match status" value="1"/>
</dbReference>